<reference evidence="6" key="1">
    <citation type="submission" date="2022-02" db="EMBL/GenBank/DDBJ databases">
        <authorList>
            <person name="Henning P.M."/>
            <person name="McCubbin A.G."/>
            <person name="Shore J.S."/>
        </authorList>
    </citation>
    <scope>NUCLEOTIDE SEQUENCE</scope>
    <source>
        <strain evidence="6">F60SS</strain>
        <tissue evidence="6">Leaves</tissue>
    </source>
</reference>
<dbReference type="InterPro" id="IPR027417">
    <property type="entry name" value="P-loop_NTPase"/>
</dbReference>
<feature type="region of interest" description="Disordered" evidence="4">
    <location>
        <begin position="248"/>
        <end position="274"/>
    </location>
</feature>
<dbReference type="PANTHER" id="PTHR10903">
    <property type="entry name" value="GTPASE, IMAP FAMILY MEMBER-RELATED"/>
    <property type="match status" value="1"/>
</dbReference>
<comment type="similarity">
    <text evidence="1">Belongs to the TRAFAC class TrmE-Era-EngA-EngB-Septin-like GTPase superfamily. AIG1/Toc34/Toc159-like paraseptin GTPase family. IAN subfamily.</text>
</comment>
<protein>
    <recommendedName>
        <fullName evidence="5">AIG1-type G domain-containing protein</fullName>
    </recommendedName>
</protein>
<proteinExistence type="inferred from homology"/>
<keyword evidence="7" id="KW-1185">Reference proteome</keyword>
<evidence type="ECO:0000256" key="3">
    <source>
        <dbReference type="ARBA" id="ARBA00023134"/>
    </source>
</evidence>
<keyword evidence="2" id="KW-0547">Nucleotide-binding</keyword>
<sequence>MANNGVRTVVLVGRTGNGKSSTGNSILGRKAFKSVARSSGTTTRTCEMQQTTLADGLVINVIDTPGLFEHSSESEEFASKEIVKCINMAKEGIHAFLLVLSARNRFTEEEQAAIKTLRTLFGSTIIDYMIIVFTGGDELEYNDESFDEMLSEEYCPKPLKEILTMCKNRRVLFDNKTKDEHKRAQQVRELVSLVNKVIAQNGGKPYTNELFEKVQKGTMKVEEQEEVVESFKPRIQGLYEQNLKETWQTGESRSMPRNNNRHSSVKATVGCDIL</sequence>
<dbReference type="AlphaFoldDB" id="A0A9Q0J3P9"/>
<dbReference type="PROSITE" id="PS51720">
    <property type="entry name" value="G_AIG1"/>
    <property type="match status" value="1"/>
</dbReference>
<evidence type="ECO:0000256" key="2">
    <source>
        <dbReference type="ARBA" id="ARBA00022741"/>
    </source>
</evidence>
<dbReference type="InterPro" id="IPR045058">
    <property type="entry name" value="GIMA/IAN/Toc"/>
</dbReference>
<feature type="compositionally biased region" description="Polar residues" evidence="4">
    <location>
        <begin position="248"/>
        <end position="258"/>
    </location>
</feature>
<evidence type="ECO:0000313" key="6">
    <source>
        <dbReference type="EMBL" id="KAJ4828466.1"/>
    </source>
</evidence>
<dbReference type="EMBL" id="JAKUCV010006168">
    <property type="protein sequence ID" value="KAJ4828466.1"/>
    <property type="molecule type" value="Genomic_DNA"/>
</dbReference>
<organism evidence="6 7">
    <name type="scientific">Turnera subulata</name>
    <dbReference type="NCBI Taxonomy" id="218843"/>
    <lineage>
        <taxon>Eukaryota</taxon>
        <taxon>Viridiplantae</taxon>
        <taxon>Streptophyta</taxon>
        <taxon>Embryophyta</taxon>
        <taxon>Tracheophyta</taxon>
        <taxon>Spermatophyta</taxon>
        <taxon>Magnoliopsida</taxon>
        <taxon>eudicotyledons</taxon>
        <taxon>Gunneridae</taxon>
        <taxon>Pentapetalae</taxon>
        <taxon>rosids</taxon>
        <taxon>fabids</taxon>
        <taxon>Malpighiales</taxon>
        <taxon>Passifloraceae</taxon>
        <taxon>Turnera</taxon>
    </lineage>
</organism>
<dbReference type="OrthoDB" id="8954335at2759"/>
<evidence type="ECO:0000313" key="7">
    <source>
        <dbReference type="Proteomes" id="UP001141552"/>
    </source>
</evidence>
<dbReference type="Gene3D" id="3.40.50.300">
    <property type="entry name" value="P-loop containing nucleotide triphosphate hydrolases"/>
    <property type="match status" value="1"/>
</dbReference>
<dbReference type="Pfam" id="PF04548">
    <property type="entry name" value="AIG1"/>
    <property type="match status" value="1"/>
</dbReference>
<dbReference type="GO" id="GO:0005525">
    <property type="term" value="F:GTP binding"/>
    <property type="evidence" value="ECO:0007669"/>
    <property type="project" value="UniProtKB-KW"/>
</dbReference>
<accession>A0A9Q0J3P9</accession>
<comment type="caution">
    <text evidence="6">The sequence shown here is derived from an EMBL/GenBank/DDBJ whole genome shotgun (WGS) entry which is preliminary data.</text>
</comment>
<reference evidence="6" key="2">
    <citation type="journal article" date="2023" name="Plants (Basel)">
        <title>Annotation of the Turnera subulata (Passifloraceae) Draft Genome Reveals the S-Locus Evolved after the Divergence of Turneroideae from Passifloroideae in a Stepwise Manner.</title>
        <authorList>
            <person name="Henning P.M."/>
            <person name="Roalson E.H."/>
            <person name="Mir W."/>
            <person name="McCubbin A.G."/>
            <person name="Shore J.S."/>
        </authorList>
    </citation>
    <scope>NUCLEOTIDE SEQUENCE</scope>
    <source>
        <tissue evidence="6">Leaves</tissue>
    </source>
</reference>
<evidence type="ECO:0000259" key="5">
    <source>
        <dbReference type="PROSITE" id="PS51720"/>
    </source>
</evidence>
<evidence type="ECO:0000256" key="4">
    <source>
        <dbReference type="SAM" id="MobiDB-lite"/>
    </source>
</evidence>
<keyword evidence="3" id="KW-0342">GTP-binding</keyword>
<dbReference type="CDD" id="cd01852">
    <property type="entry name" value="AIG1"/>
    <property type="match status" value="1"/>
</dbReference>
<gene>
    <name evidence="6" type="ORF">Tsubulata_031333</name>
</gene>
<name>A0A9Q0J3P9_9ROSI</name>
<dbReference type="FunFam" id="3.40.50.300:FF:000840">
    <property type="entry name" value="Immune-associated nucleotide-binding protein 9"/>
    <property type="match status" value="1"/>
</dbReference>
<dbReference type="PANTHER" id="PTHR10903:SF184">
    <property type="entry name" value="GTP-BINDING PROTEIN A"/>
    <property type="match status" value="1"/>
</dbReference>
<dbReference type="InterPro" id="IPR006703">
    <property type="entry name" value="G_AIG1"/>
</dbReference>
<feature type="domain" description="AIG1-type G" evidence="5">
    <location>
        <begin position="4"/>
        <end position="215"/>
    </location>
</feature>
<dbReference type="SUPFAM" id="SSF52540">
    <property type="entry name" value="P-loop containing nucleoside triphosphate hydrolases"/>
    <property type="match status" value="1"/>
</dbReference>
<dbReference type="Proteomes" id="UP001141552">
    <property type="component" value="Unassembled WGS sequence"/>
</dbReference>
<evidence type="ECO:0000256" key="1">
    <source>
        <dbReference type="ARBA" id="ARBA00008535"/>
    </source>
</evidence>